<keyword evidence="3 8" id="KW-0479">Metal-binding</keyword>
<dbReference type="GO" id="GO:0070006">
    <property type="term" value="F:metalloaminopeptidase activity"/>
    <property type="evidence" value="ECO:0007669"/>
    <property type="project" value="TreeGrafter"/>
</dbReference>
<dbReference type="FunFam" id="2.60.40.1730:FF:000033">
    <property type="entry name" value="Aminopeptidase"/>
    <property type="match status" value="1"/>
</dbReference>
<evidence type="ECO:0000256" key="2">
    <source>
        <dbReference type="ARBA" id="ARBA00022670"/>
    </source>
</evidence>
<keyword evidence="15" id="KW-1185">Reference proteome</keyword>
<feature type="binding site" evidence="8">
    <location>
        <position position="304"/>
    </location>
    <ligand>
        <name>Zn(2+)</name>
        <dbReference type="ChEBI" id="CHEBI:29105"/>
        <note>catalytic</note>
    </ligand>
</feature>
<dbReference type="InterPro" id="IPR027268">
    <property type="entry name" value="Peptidase_M4/M1_CTD_sf"/>
</dbReference>
<comment type="cofactor">
    <cofactor evidence="8 10">
        <name>Zn(2+)</name>
        <dbReference type="ChEBI" id="CHEBI:29105"/>
    </cofactor>
    <text evidence="8 10">Binds 1 zinc ion per subunit.</text>
</comment>
<dbReference type="FunFam" id="1.10.390.10:FF:000008">
    <property type="entry name" value="Thyrotropin-releasing hormone-degrading ectoenzyme"/>
    <property type="match status" value="1"/>
</dbReference>
<keyword evidence="6 10" id="KW-0482">Metalloprotease</keyword>
<comment type="similarity">
    <text evidence="1 10">Belongs to the peptidase M1 family.</text>
</comment>
<organism evidence="14 15">
    <name type="scientific">Trypanosoma equiperdum</name>
    <dbReference type="NCBI Taxonomy" id="5694"/>
    <lineage>
        <taxon>Eukaryota</taxon>
        <taxon>Discoba</taxon>
        <taxon>Euglenozoa</taxon>
        <taxon>Kinetoplastea</taxon>
        <taxon>Metakinetoplastina</taxon>
        <taxon>Trypanosomatida</taxon>
        <taxon>Trypanosomatidae</taxon>
        <taxon>Trypanosoma</taxon>
    </lineage>
</organism>
<dbReference type="CDD" id="cd09601">
    <property type="entry name" value="M1_APN-Q_like"/>
    <property type="match status" value="1"/>
</dbReference>
<feature type="active site" description="Proton acceptor" evidence="7">
    <location>
        <position position="305"/>
    </location>
</feature>
<dbReference type="PRINTS" id="PR00756">
    <property type="entry name" value="ALADIPTASE"/>
</dbReference>
<dbReference type="Pfam" id="PF17900">
    <property type="entry name" value="Peptidase_M1_N"/>
    <property type="match status" value="1"/>
</dbReference>
<dbReference type="AlphaFoldDB" id="A0A1G4IA17"/>
<feature type="domain" description="Aminopeptidase N-like N-terminal" evidence="13">
    <location>
        <begin position="19"/>
        <end position="199"/>
    </location>
</feature>
<evidence type="ECO:0000256" key="7">
    <source>
        <dbReference type="PIRSR" id="PIRSR634016-1"/>
    </source>
</evidence>
<feature type="site" description="Transition state stabilizer" evidence="9">
    <location>
        <position position="389"/>
    </location>
</feature>
<name>A0A1G4IA17_TRYEQ</name>
<comment type="caution">
    <text evidence="14">The sequence shown here is derived from an EMBL/GenBank/DDBJ whole genome shotgun (WGS) entry which is preliminary data.</text>
</comment>
<dbReference type="InterPro" id="IPR050344">
    <property type="entry name" value="Peptidase_M1_aminopeptidases"/>
</dbReference>
<feature type="domain" description="ERAP1-like C-terminal" evidence="12">
    <location>
        <begin position="523"/>
        <end position="849"/>
    </location>
</feature>
<dbReference type="EMBL" id="CZPT02001053">
    <property type="protein sequence ID" value="SCU68720.1"/>
    <property type="molecule type" value="Genomic_DNA"/>
</dbReference>
<evidence type="ECO:0000256" key="6">
    <source>
        <dbReference type="ARBA" id="ARBA00023049"/>
    </source>
</evidence>
<accession>A0A1G4IA17</accession>
<dbReference type="GO" id="GO:0016020">
    <property type="term" value="C:membrane"/>
    <property type="evidence" value="ECO:0007669"/>
    <property type="project" value="TreeGrafter"/>
</dbReference>
<dbReference type="InterPro" id="IPR024571">
    <property type="entry name" value="ERAP1-like_C_dom"/>
</dbReference>
<dbReference type="InterPro" id="IPR014782">
    <property type="entry name" value="Peptidase_M1_dom"/>
</dbReference>
<sequence length="871" mass="97252">MPTLPSDAANTVKLRNPFVPVSYDLHVSVDLAGWKYDGKETIVLRRAADVEGSKELQLHYNSTMAIHEVCGATIVGHNQEASTLQLQLSGETAEEHTVTFSYTQEIREEMRGFYRVCFKTGDGTEHRMAATHFEPTAARCFYICQDEPAARADFKLRVSLPCDMENYTVLSNGPLRAKKVESNVVTYDFEMVPAVPPYLTACFVGELEHIGTTTCGIPIRVYTVPGKLQRAAFALRTTAFALEYFEKFFDCKYPLPKLDVVAVPDFPIGGMENWGCIACVEAILVDEETSSVAALKGAAELICHEVSHNWFGNLVTVNWWEGLWLKEGFASWCGYDAAHQLQPAWRANEDANASVASALISDMYEHSHPVEVPIRDPAEITQIFDAISYDKGMGLVHMLEAFLGEKWASSVAHYIKKHRYGATTTKQLWEALEESSGVPLTEAMDSFTTQMGFPLVHVSRPSSGVVILRQEPCQFASATERRSTLWCVPVVLEGANGTSHRVALRGSGEQRVDLPKELAQSPWINANPRRRGFFRCRYDEASFSSLLGAYKSLTIPDRCGLIADTLASVYMGNNDVERLSILRCVLTERELNAGVWQEYYHDMNDFLGFVEDGNVRRELRHNLMYQIMVVATKLVSTEPCTAEERLQRAFFINACISTALHCLSAKEALALPAVEWALKEADAYLGGSTYTADTLTMSLAAYIRLGPGETSARAQTVWNRFAEAHDNVELCRSLLRAVCYAEDAEFVEGIAKRCIYNDGIRSQYGGVIFSAMAGSPSLPNGYVWSLFKKHFQGIEKQWGSGTFRIQAIVEAVGSSLTGEAYAKEFDEFFRLNPLPHARLAVHRAVERIRMSGWLQSRWGCGQKLSYLFFPR</sequence>
<dbReference type="InterPro" id="IPR042097">
    <property type="entry name" value="Aminopeptidase_N-like_N_sf"/>
</dbReference>
<dbReference type="EC" id="3.4.11.-" evidence="10"/>
<evidence type="ECO:0000256" key="4">
    <source>
        <dbReference type="ARBA" id="ARBA00022801"/>
    </source>
</evidence>
<dbReference type="RefSeq" id="XP_067079823.1">
    <property type="nucleotide sequence ID" value="XM_067223722.1"/>
</dbReference>
<evidence type="ECO:0000313" key="15">
    <source>
        <dbReference type="Proteomes" id="UP000195570"/>
    </source>
</evidence>
<dbReference type="InterPro" id="IPR034016">
    <property type="entry name" value="M1_APN-typ"/>
</dbReference>
<proteinExistence type="inferred from homology"/>
<dbReference type="Proteomes" id="UP000195570">
    <property type="component" value="Unassembled WGS sequence"/>
</dbReference>
<gene>
    <name evidence="14" type="ORF">TEOVI_000799400</name>
</gene>
<evidence type="ECO:0000256" key="3">
    <source>
        <dbReference type="ARBA" id="ARBA00022723"/>
    </source>
</evidence>
<feature type="binding site" evidence="8">
    <location>
        <position position="308"/>
    </location>
    <ligand>
        <name>Zn(2+)</name>
        <dbReference type="ChEBI" id="CHEBI:29105"/>
        <note>catalytic</note>
    </ligand>
</feature>
<dbReference type="GO" id="GO:0005737">
    <property type="term" value="C:cytoplasm"/>
    <property type="evidence" value="ECO:0007669"/>
    <property type="project" value="TreeGrafter"/>
</dbReference>
<dbReference type="PANTHER" id="PTHR11533:SF299">
    <property type="entry name" value="AMINOPEPTIDASE"/>
    <property type="match status" value="1"/>
</dbReference>
<evidence type="ECO:0000259" key="11">
    <source>
        <dbReference type="Pfam" id="PF01433"/>
    </source>
</evidence>
<dbReference type="SUPFAM" id="SSF63737">
    <property type="entry name" value="Leukotriene A4 hydrolase N-terminal domain"/>
    <property type="match status" value="1"/>
</dbReference>
<keyword evidence="4 10" id="KW-0378">Hydrolase</keyword>
<evidence type="ECO:0000313" key="14">
    <source>
        <dbReference type="EMBL" id="SCU68720.1"/>
    </source>
</evidence>
<dbReference type="GO" id="GO:0043171">
    <property type="term" value="P:peptide catabolic process"/>
    <property type="evidence" value="ECO:0007669"/>
    <property type="project" value="TreeGrafter"/>
</dbReference>
<dbReference type="GO" id="GO:0006508">
    <property type="term" value="P:proteolysis"/>
    <property type="evidence" value="ECO:0007669"/>
    <property type="project" value="UniProtKB-KW"/>
</dbReference>
<keyword evidence="5 8" id="KW-0862">Zinc</keyword>
<dbReference type="SUPFAM" id="SSF55486">
    <property type="entry name" value="Metalloproteases ('zincins'), catalytic domain"/>
    <property type="match status" value="1"/>
</dbReference>
<dbReference type="Pfam" id="PF11838">
    <property type="entry name" value="ERAP1_C"/>
    <property type="match status" value="1"/>
</dbReference>
<evidence type="ECO:0000256" key="10">
    <source>
        <dbReference type="RuleBase" id="RU364040"/>
    </source>
</evidence>
<dbReference type="Pfam" id="PF01433">
    <property type="entry name" value="Peptidase_M1"/>
    <property type="match status" value="1"/>
</dbReference>
<dbReference type="Gene3D" id="2.60.40.1730">
    <property type="entry name" value="tricorn interacting facor f3 domain"/>
    <property type="match status" value="1"/>
</dbReference>
<evidence type="ECO:0000256" key="9">
    <source>
        <dbReference type="PIRSR" id="PIRSR634016-4"/>
    </source>
</evidence>
<feature type="binding site" evidence="8">
    <location>
        <position position="327"/>
    </location>
    <ligand>
        <name>Zn(2+)</name>
        <dbReference type="ChEBI" id="CHEBI:29105"/>
        <note>catalytic</note>
    </ligand>
</feature>
<protein>
    <recommendedName>
        <fullName evidence="10">Aminopeptidase</fullName>
        <ecNumber evidence="10">3.4.11.-</ecNumber>
    </recommendedName>
</protein>
<dbReference type="PANTHER" id="PTHR11533">
    <property type="entry name" value="PROTEASE M1 ZINC METALLOPROTEASE"/>
    <property type="match status" value="1"/>
</dbReference>
<keyword evidence="10" id="KW-0031">Aminopeptidase</keyword>
<evidence type="ECO:0000256" key="5">
    <source>
        <dbReference type="ARBA" id="ARBA00022833"/>
    </source>
</evidence>
<dbReference type="InterPro" id="IPR045357">
    <property type="entry name" value="Aminopeptidase_N-like_N"/>
</dbReference>
<evidence type="ECO:0000256" key="1">
    <source>
        <dbReference type="ARBA" id="ARBA00010136"/>
    </source>
</evidence>
<dbReference type="InterPro" id="IPR001930">
    <property type="entry name" value="Peptidase_M1"/>
</dbReference>
<dbReference type="GO" id="GO:0042277">
    <property type="term" value="F:peptide binding"/>
    <property type="evidence" value="ECO:0007669"/>
    <property type="project" value="TreeGrafter"/>
</dbReference>
<feature type="domain" description="Peptidase M1 membrane alanine aminopeptidase" evidence="11">
    <location>
        <begin position="233"/>
        <end position="447"/>
    </location>
</feature>
<dbReference type="GeneID" id="92381928"/>
<evidence type="ECO:0000256" key="8">
    <source>
        <dbReference type="PIRSR" id="PIRSR634016-3"/>
    </source>
</evidence>
<reference evidence="14" key="1">
    <citation type="submission" date="2016-09" db="EMBL/GenBank/DDBJ databases">
        <authorList>
            <person name="Hebert L."/>
            <person name="Moumen B."/>
        </authorList>
    </citation>
    <scope>NUCLEOTIDE SEQUENCE [LARGE SCALE GENOMIC DNA]</scope>
    <source>
        <strain evidence="14">OVI</strain>
    </source>
</reference>
<dbReference type="Gene3D" id="1.25.50.20">
    <property type="match status" value="1"/>
</dbReference>
<dbReference type="Gene3D" id="2.60.40.1910">
    <property type="match status" value="1"/>
</dbReference>
<dbReference type="GO" id="GO:0005615">
    <property type="term" value="C:extracellular space"/>
    <property type="evidence" value="ECO:0007669"/>
    <property type="project" value="TreeGrafter"/>
</dbReference>
<evidence type="ECO:0000259" key="13">
    <source>
        <dbReference type="Pfam" id="PF17900"/>
    </source>
</evidence>
<dbReference type="VEuPathDB" id="TriTrypDB:TEOVI_000799400"/>
<dbReference type="Gene3D" id="1.10.390.10">
    <property type="entry name" value="Neutral Protease Domain 2"/>
    <property type="match status" value="1"/>
</dbReference>
<dbReference type="GO" id="GO:0008270">
    <property type="term" value="F:zinc ion binding"/>
    <property type="evidence" value="ECO:0007669"/>
    <property type="project" value="UniProtKB-UniRule"/>
</dbReference>
<dbReference type="SMR" id="A0A1G4IA17"/>
<evidence type="ECO:0000259" key="12">
    <source>
        <dbReference type="Pfam" id="PF11838"/>
    </source>
</evidence>
<keyword evidence="2 10" id="KW-0645">Protease</keyword>